<reference evidence="1 2" key="1">
    <citation type="journal article" date="2016" name="Genome Announc.">
        <title>Complete Genome Sequence of Thiostrepton-Producing Streptomyces laurentii ATCC 31255.</title>
        <authorList>
            <person name="Doi K."/>
            <person name="Fujino Y."/>
            <person name="Nagayoshi Y."/>
            <person name="Ohshima T."/>
            <person name="Ogata S."/>
        </authorList>
    </citation>
    <scope>NUCLEOTIDE SEQUENCE [LARGE SCALE GENOMIC DNA]</scope>
    <source>
        <strain evidence="1 2">ATCC 31255</strain>
    </source>
</reference>
<accession>A0A160P2K0</accession>
<evidence type="ECO:0000313" key="1">
    <source>
        <dbReference type="EMBL" id="BAU84683.1"/>
    </source>
</evidence>
<protein>
    <submittedName>
        <fullName evidence="1">Uncharacterized protein</fullName>
    </submittedName>
</protein>
<dbReference type="EMBL" id="AP017424">
    <property type="protein sequence ID" value="BAU84683.1"/>
    <property type="molecule type" value="Genomic_DNA"/>
</dbReference>
<name>A0A160P2K0_STRLU</name>
<evidence type="ECO:0000313" key="2">
    <source>
        <dbReference type="Proteomes" id="UP000217676"/>
    </source>
</evidence>
<dbReference type="KEGG" id="slau:SLA_3778"/>
<organism evidence="1 2">
    <name type="scientific">Streptomyces laurentii</name>
    <dbReference type="NCBI Taxonomy" id="39478"/>
    <lineage>
        <taxon>Bacteria</taxon>
        <taxon>Bacillati</taxon>
        <taxon>Actinomycetota</taxon>
        <taxon>Actinomycetes</taxon>
        <taxon>Kitasatosporales</taxon>
        <taxon>Streptomycetaceae</taxon>
        <taxon>Streptomyces</taxon>
    </lineage>
</organism>
<gene>
    <name evidence="1" type="ORF">SLA_3778</name>
</gene>
<sequence>MGDAAGVDGVGRLSGTRVPSFSVLTALSSLHCADVVRGAAVSFSHNTSGHCKPELCIRTRLFTADITGTRTMSR</sequence>
<keyword evidence="2" id="KW-1185">Reference proteome</keyword>
<dbReference type="Proteomes" id="UP000217676">
    <property type="component" value="Chromosome"/>
</dbReference>
<dbReference type="AlphaFoldDB" id="A0A160P2K0"/>
<proteinExistence type="predicted"/>